<proteinExistence type="predicted"/>
<dbReference type="GO" id="GO:0045881">
    <property type="term" value="P:positive regulation of sporulation resulting in formation of a cellular spore"/>
    <property type="evidence" value="ECO:0007669"/>
    <property type="project" value="TreeGrafter"/>
</dbReference>
<feature type="region of interest" description="Disordered" evidence="2">
    <location>
        <begin position="296"/>
        <end position="319"/>
    </location>
</feature>
<sequence length="319" mass="37904">MKIQTKTIKLSQIKLETSYRKREKDLSLELSINRKGLIQPLIVEQVNESQYILVDGYRRYFALEFLERIDADCIVEELSSEEERIVKRLGVELHNKKRTGYELEKMINRLLENNRYDEEVIARLCNVKTETIRRHASGRGVNPDWIRRGEKTGAGRHGFTVIHHLKLNEEHKNDIADEYIARNINKNTVDHIKKATKEEAFQYIPENDRKPCIDQIVERKSTDYDVVKEIVNENSLLAGYSRRSHTFMHNLTLDFITRIEKLFKNNYYVNYLSKDQKEKLTKSFQKLILYLNPPIKWDGFPKDEKYDDQENEDDQNLEH</sequence>
<evidence type="ECO:0000313" key="4">
    <source>
        <dbReference type="EMBL" id="MBB5174548.1"/>
    </source>
</evidence>
<keyword evidence="5" id="KW-1185">Reference proteome</keyword>
<gene>
    <name evidence="4" type="ORF">HNQ41_002765</name>
</gene>
<dbReference type="InterPro" id="IPR050336">
    <property type="entry name" value="Chromosome_partition/occlusion"/>
</dbReference>
<dbReference type="InterPro" id="IPR036086">
    <property type="entry name" value="ParB/Sulfiredoxin_sf"/>
</dbReference>
<dbReference type="Pfam" id="PF02195">
    <property type="entry name" value="ParB_N"/>
    <property type="match status" value="1"/>
</dbReference>
<reference evidence="4 5" key="1">
    <citation type="submission" date="2020-08" db="EMBL/GenBank/DDBJ databases">
        <title>Genomic Encyclopedia of Type Strains, Phase IV (KMG-IV): sequencing the most valuable type-strain genomes for metagenomic binning, comparative biology and taxonomic classification.</title>
        <authorList>
            <person name="Goeker M."/>
        </authorList>
    </citation>
    <scope>NUCLEOTIDE SEQUENCE [LARGE SCALE GENOMIC DNA]</scope>
    <source>
        <strain evidence="4 5">DSM 24696</strain>
    </source>
</reference>
<evidence type="ECO:0000256" key="2">
    <source>
        <dbReference type="SAM" id="MobiDB-lite"/>
    </source>
</evidence>
<feature type="compositionally biased region" description="Acidic residues" evidence="2">
    <location>
        <begin position="306"/>
        <end position="319"/>
    </location>
</feature>
<name>A0A840QTB4_9BACI</name>
<dbReference type="EMBL" id="JACHHB010000014">
    <property type="protein sequence ID" value="MBB5174548.1"/>
    <property type="molecule type" value="Genomic_DNA"/>
</dbReference>
<evidence type="ECO:0000256" key="1">
    <source>
        <dbReference type="ARBA" id="ARBA00023125"/>
    </source>
</evidence>
<dbReference type="CDD" id="cd16387">
    <property type="entry name" value="ParB_N_Srx"/>
    <property type="match status" value="1"/>
</dbReference>
<dbReference type="SUPFAM" id="SSF110849">
    <property type="entry name" value="ParB/Sulfiredoxin"/>
    <property type="match status" value="1"/>
</dbReference>
<evidence type="ECO:0000259" key="3">
    <source>
        <dbReference type="SMART" id="SM00470"/>
    </source>
</evidence>
<dbReference type="PANTHER" id="PTHR33375">
    <property type="entry name" value="CHROMOSOME-PARTITIONING PROTEIN PARB-RELATED"/>
    <property type="match status" value="1"/>
</dbReference>
<dbReference type="GO" id="GO:0005694">
    <property type="term" value="C:chromosome"/>
    <property type="evidence" value="ECO:0007669"/>
    <property type="project" value="TreeGrafter"/>
</dbReference>
<organism evidence="4 5">
    <name type="scientific">Texcoconibacillus texcoconensis</name>
    <dbReference type="NCBI Taxonomy" id="1095777"/>
    <lineage>
        <taxon>Bacteria</taxon>
        <taxon>Bacillati</taxon>
        <taxon>Bacillota</taxon>
        <taxon>Bacilli</taxon>
        <taxon>Bacillales</taxon>
        <taxon>Bacillaceae</taxon>
        <taxon>Texcoconibacillus</taxon>
    </lineage>
</organism>
<evidence type="ECO:0000313" key="5">
    <source>
        <dbReference type="Proteomes" id="UP000551878"/>
    </source>
</evidence>
<dbReference type="SMART" id="SM00470">
    <property type="entry name" value="ParB"/>
    <property type="match status" value="1"/>
</dbReference>
<dbReference type="PANTHER" id="PTHR33375:SF1">
    <property type="entry name" value="CHROMOSOME-PARTITIONING PROTEIN PARB-RELATED"/>
    <property type="match status" value="1"/>
</dbReference>
<accession>A0A840QTB4</accession>
<protein>
    <submittedName>
        <fullName evidence="4">ParB-like chromosome segregation protein Spo0J</fullName>
    </submittedName>
</protein>
<dbReference type="Proteomes" id="UP000551878">
    <property type="component" value="Unassembled WGS sequence"/>
</dbReference>
<dbReference type="RefSeq" id="WP_184664965.1">
    <property type="nucleotide sequence ID" value="NZ_JACHHB010000014.1"/>
</dbReference>
<comment type="caution">
    <text evidence="4">The sequence shown here is derived from an EMBL/GenBank/DDBJ whole genome shotgun (WGS) entry which is preliminary data.</text>
</comment>
<dbReference type="InterPro" id="IPR003115">
    <property type="entry name" value="ParB_N"/>
</dbReference>
<dbReference type="AlphaFoldDB" id="A0A840QTB4"/>
<feature type="domain" description="ParB-like N-terminal" evidence="3">
    <location>
        <begin position="6"/>
        <end position="92"/>
    </location>
</feature>
<keyword evidence="1" id="KW-0238">DNA-binding</keyword>
<dbReference type="Gene3D" id="3.90.1530.10">
    <property type="entry name" value="Conserved hypothetical protein from pyrococcus furiosus pfu- 392566-001, ParB domain"/>
    <property type="match status" value="1"/>
</dbReference>
<dbReference type="GO" id="GO:0007059">
    <property type="term" value="P:chromosome segregation"/>
    <property type="evidence" value="ECO:0007669"/>
    <property type="project" value="TreeGrafter"/>
</dbReference>
<dbReference type="GO" id="GO:0003677">
    <property type="term" value="F:DNA binding"/>
    <property type="evidence" value="ECO:0007669"/>
    <property type="project" value="UniProtKB-KW"/>
</dbReference>